<reference evidence="2 3" key="1">
    <citation type="journal article" date="2015" name="Proc. Natl. Acad. Sci. U.S.A.">
        <title>The resurrection genome of Boea hygrometrica: A blueprint for survival of dehydration.</title>
        <authorList>
            <person name="Xiao L."/>
            <person name="Yang G."/>
            <person name="Zhang L."/>
            <person name="Yang X."/>
            <person name="Zhao S."/>
            <person name="Ji Z."/>
            <person name="Zhou Q."/>
            <person name="Hu M."/>
            <person name="Wang Y."/>
            <person name="Chen M."/>
            <person name="Xu Y."/>
            <person name="Jin H."/>
            <person name="Xiao X."/>
            <person name="Hu G."/>
            <person name="Bao F."/>
            <person name="Hu Y."/>
            <person name="Wan P."/>
            <person name="Li L."/>
            <person name="Deng X."/>
            <person name="Kuang T."/>
            <person name="Xiang C."/>
            <person name="Zhu J.K."/>
            <person name="Oliver M.J."/>
            <person name="He Y."/>
        </authorList>
    </citation>
    <scope>NUCLEOTIDE SEQUENCE [LARGE SCALE GENOMIC DNA]</scope>
    <source>
        <strain evidence="3">cv. XS01</strain>
    </source>
</reference>
<keyword evidence="3" id="KW-1185">Reference proteome</keyword>
<accession>A0A2Z6ZW46</accession>
<evidence type="ECO:0000313" key="3">
    <source>
        <dbReference type="Proteomes" id="UP000250235"/>
    </source>
</evidence>
<dbReference type="Proteomes" id="UP000250235">
    <property type="component" value="Unassembled WGS sequence"/>
</dbReference>
<name>A0A2Z6ZW46_9LAMI</name>
<protein>
    <submittedName>
        <fullName evidence="2">Uncharacterized protein</fullName>
    </submittedName>
</protein>
<gene>
    <name evidence="2" type="ORF">F511_45395</name>
</gene>
<dbReference type="AlphaFoldDB" id="A0A2Z6ZW46"/>
<sequence length="95" mass="10335">MAFKSSKATSIAALFFAILAVISMAEPWQTKVPATGTPNGSFGNEKDEKNECFLLCINKYLCVCDIDDRIMCCRDYCMAKCASGSCGDIPKMPCT</sequence>
<organism evidence="2 3">
    <name type="scientific">Dorcoceras hygrometricum</name>
    <dbReference type="NCBI Taxonomy" id="472368"/>
    <lineage>
        <taxon>Eukaryota</taxon>
        <taxon>Viridiplantae</taxon>
        <taxon>Streptophyta</taxon>
        <taxon>Embryophyta</taxon>
        <taxon>Tracheophyta</taxon>
        <taxon>Spermatophyta</taxon>
        <taxon>Magnoliopsida</taxon>
        <taxon>eudicotyledons</taxon>
        <taxon>Gunneridae</taxon>
        <taxon>Pentapetalae</taxon>
        <taxon>asterids</taxon>
        <taxon>lamiids</taxon>
        <taxon>Lamiales</taxon>
        <taxon>Gesneriaceae</taxon>
        <taxon>Didymocarpoideae</taxon>
        <taxon>Trichosporeae</taxon>
        <taxon>Loxocarpinae</taxon>
        <taxon>Dorcoceras</taxon>
    </lineage>
</organism>
<evidence type="ECO:0000256" key="1">
    <source>
        <dbReference type="SAM" id="SignalP"/>
    </source>
</evidence>
<dbReference type="EMBL" id="KV042172">
    <property type="protein sequence ID" value="KZV07125.1"/>
    <property type="molecule type" value="Genomic_DNA"/>
</dbReference>
<feature type="chain" id="PRO_5016307009" evidence="1">
    <location>
        <begin position="26"/>
        <end position="95"/>
    </location>
</feature>
<proteinExistence type="predicted"/>
<feature type="signal peptide" evidence="1">
    <location>
        <begin position="1"/>
        <end position="25"/>
    </location>
</feature>
<evidence type="ECO:0000313" key="2">
    <source>
        <dbReference type="EMBL" id="KZV07125.1"/>
    </source>
</evidence>
<keyword evidence="1" id="KW-0732">Signal</keyword>